<protein>
    <submittedName>
        <fullName evidence="1">Uncharacterized protein</fullName>
    </submittedName>
</protein>
<organism evidence="1 2">
    <name type="scientific">Sphingobium lactosutens DS20</name>
    <dbReference type="NCBI Taxonomy" id="1331060"/>
    <lineage>
        <taxon>Bacteria</taxon>
        <taxon>Pseudomonadati</taxon>
        <taxon>Pseudomonadota</taxon>
        <taxon>Alphaproteobacteria</taxon>
        <taxon>Sphingomonadales</taxon>
        <taxon>Sphingomonadaceae</taxon>
        <taxon>Sphingobium</taxon>
    </lineage>
</organism>
<dbReference type="EMBL" id="ATDP01000089">
    <property type="protein sequence ID" value="EQB14869.1"/>
    <property type="molecule type" value="Genomic_DNA"/>
</dbReference>
<gene>
    <name evidence="1" type="ORF">RLDS_11920</name>
</gene>
<evidence type="ECO:0000313" key="1">
    <source>
        <dbReference type="EMBL" id="EQB14869.1"/>
    </source>
</evidence>
<dbReference type="Proteomes" id="UP000015531">
    <property type="component" value="Unassembled WGS sequence"/>
</dbReference>
<accession>T0IYY9</accession>
<reference evidence="1 2" key="1">
    <citation type="journal article" date="2013" name="Genome Announc.">
        <title>Draft Genome Sequence of Sphingobium lactosutens Strain DS20T, Isolated from a Hexachlorocyclohexane Dumpsite.</title>
        <authorList>
            <person name="Kumar R."/>
            <person name="Dwivedi V."/>
            <person name="Negi V."/>
            <person name="Khurana J.P."/>
            <person name="Lal R."/>
        </authorList>
    </citation>
    <scope>NUCLEOTIDE SEQUENCE [LARGE SCALE GENOMIC DNA]</scope>
    <source>
        <strain evidence="1 2">DS20</strain>
    </source>
</reference>
<keyword evidence="2" id="KW-1185">Reference proteome</keyword>
<dbReference type="AlphaFoldDB" id="T0IYY9"/>
<evidence type="ECO:0000313" key="2">
    <source>
        <dbReference type="Proteomes" id="UP000015531"/>
    </source>
</evidence>
<proteinExistence type="predicted"/>
<name>T0IYY9_9SPHN</name>
<sequence length="61" mass="7037">MAPKFVVIKSIFYIFPFTKYIHVRCNDDLPPKAPIIARHSAGWVSKDAHNTLYVVIHQDNI</sequence>
<comment type="caution">
    <text evidence="1">The sequence shown here is derived from an EMBL/GenBank/DDBJ whole genome shotgun (WGS) entry which is preliminary data.</text>
</comment>